<dbReference type="InterPro" id="IPR020046">
    <property type="entry name" value="5-3_exonucl_a-hlix_arch_N"/>
</dbReference>
<dbReference type="InterPro" id="IPR036397">
    <property type="entry name" value="RNaseH_sf"/>
</dbReference>
<evidence type="ECO:0000256" key="16">
    <source>
        <dbReference type="NCBIfam" id="TIGR00593"/>
    </source>
</evidence>
<evidence type="ECO:0000256" key="14">
    <source>
        <dbReference type="ARBA" id="ARBA00023204"/>
    </source>
</evidence>
<keyword evidence="7 17" id="KW-0235">DNA replication</keyword>
<keyword evidence="11" id="KW-0269">Exonuclease</keyword>
<evidence type="ECO:0000313" key="21">
    <source>
        <dbReference type="EMBL" id="GIQ64669.1"/>
    </source>
</evidence>
<dbReference type="InterPro" id="IPR029060">
    <property type="entry name" value="PIN-like_dom_sf"/>
</dbReference>
<keyword evidence="10" id="KW-0378">Hydrolase</keyword>
<dbReference type="SUPFAM" id="SSF56672">
    <property type="entry name" value="DNA/RNA polymerases"/>
    <property type="match status" value="1"/>
</dbReference>
<name>A0ABQ4N9N5_9BACL</name>
<dbReference type="CDD" id="cd06140">
    <property type="entry name" value="DNA_polA_I_Bacillus_like_exo"/>
    <property type="match status" value="1"/>
</dbReference>
<evidence type="ECO:0000259" key="19">
    <source>
        <dbReference type="SMART" id="SM00475"/>
    </source>
</evidence>
<dbReference type="Gene3D" id="3.30.70.370">
    <property type="match status" value="1"/>
</dbReference>
<evidence type="ECO:0000256" key="9">
    <source>
        <dbReference type="ARBA" id="ARBA00022763"/>
    </source>
</evidence>
<dbReference type="CDD" id="cd09859">
    <property type="entry name" value="PIN_53EXO"/>
    <property type="match status" value="1"/>
</dbReference>
<comment type="catalytic activity">
    <reaction evidence="15 17">
        <text>DNA(n) + a 2'-deoxyribonucleoside 5'-triphosphate = DNA(n+1) + diphosphate</text>
        <dbReference type="Rhea" id="RHEA:22508"/>
        <dbReference type="Rhea" id="RHEA-COMP:17339"/>
        <dbReference type="Rhea" id="RHEA-COMP:17340"/>
        <dbReference type="ChEBI" id="CHEBI:33019"/>
        <dbReference type="ChEBI" id="CHEBI:61560"/>
        <dbReference type="ChEBI" id="CHEBI:173112"/>
        <dbReference type="EC" id="2.7.7.7"/>
    </reaction>
</comment>
<dbReference type="InterPro" id="IPR036279">
    <property type="entry name" value="5-3_exonuclease_C_sf"/>
</dbReference>
<comment type="similarity">
    <text evidence="1 17">Belongs to the DNA polymerase type-A family.</text>
</comment>
<dbReference type="SMART" id="SM00279">
    <property type="entry name" value="HhH2"/>
    <property type="match status" value="1"/>
</dbReference>
<evidence type="ECO:0000256" key="17">
    <source>
        <dbReference type="RuleBase" id="RU004460"/>
    </source>
</evidence>
<dbReference type="InterPro" id="IPR012337">
    <property type="entry name" value="RNaseH-like_sf"/>
</dbReference>
<dbReference type="InterPro" id="IPR018320">
    <property type="entry name" value="DNA_polymerase_1"/>
</dbReference>
<keyword evidence="14 17" id="KW-0234">DNA repair</keyword>
<gene>
    <name evidence="17 21" type="primary">polA</name>
    <name evidence="21" type="ORF">PACILC2_32370</name>
</gene>
<reference evidence="21 22" key="1">
    <citation type="submission" date="2021-04" db="EMBL/GenBank/DDBJ databases">
        <title>Draft genome sequence of Paenibacillus cisolokensis, LC2-13A.</title>
        <authorList>
            <person name="Uke A."/>
            <person name="Chhe C."/>
            <person name="Baramee S."/>
            <person name="Kosugi A."/>
        </authorList>
    </citation>
    <scope>NUCLEOTIDE SEQUENCE [LARGE SCALE GENOMIC DNA]</scope>
    <source>
        <strain evidence="21 22">LC2-13A</strain>
    </source>
</reference>
<dbReference type="Pfam" id="PF22619">
    <property type="entry name" value="DNA_polI_exo1"/>
    <property type="match status" value="1"/>
</dbReference>
<dbReference type="NCBIfam" id="TIGR00593">
    <property type="entry name" value="pola"/>
    <property type="match status" value="1"/>
</dbReference>
<dbReference type="Gene3D" id="1.10.150.20">
    <property type="entry name" value="5' to 3' exonuclease, C-terminal subdomain"/>
    <property type="match status" value="2"/>
</dbReference>
<feature type="domain" description="3'-5' exonuclease" evidence="18">
    <location>
        <begin position="304"/>
        <end position="481"/>
    </location>
</feature>
<evidence type="ECO:0000256" key="10">
    <source>
        <dbReference type="ARBA" id="ARBA00022801"/>
    </source>
</evidence>
<dbReference type="CDD" id="cd08637">
    <property type="entry name" value="DNA_pol_A_pol_I_C"/>
    <property type="match status" value="1"/>
</dbReference>
<dbReference type="InterPro" id="IPR019760">
    <property type="entry name" value="DNA-dir_DNA_pol_A_CS"/>
</dbReference>
<feature type="domain" description="5'-3' exonuclease" evidence="19">
    <location>
        <begin position="2"/>
        <end position="260"/>
    </location>
</feature>
<dbReference type="InterPro" id="IPR008918">
    <property type="entry name" value="HhH2"/>
</dbReference>
<evidence type="ECO:0000256" key="6">
    <source>
        <dbReference type="ARBA" id="ARBA00022695"/>
    </source>
</evidence>
<dbReference type="NCBIfam" id="NF004397">
    <property type="entry name" value="PRK05755.1"/>
    <property type="match status" value="1"/>
</dbReference>
<evidence type="ECO:0000256" key="15">
    <source>
        <dbReference type="ARBA" id="ARBA00049244"/>
    </source>
</evidence>
<dbReference type="SMART" id="SM00475">
    <property type="entry name" value="53EXOc"/>
    <property type="match status" value="1"/>
</dbReference>
<dbReference type="EC" id="2.7.7.7" evidence="3 16"/>
<evidence type="ECO:0000256" key="8">
    <source>
        <dbReference type="ARBA" id="ARBA00022722"/>
    </source>
</evidence>
<comment type="caution">
    <text evidence="21">The sequence shown here is derived from an EMBL/GenBank/DDBJ whole genome shotgun (WGS) entry which is preliminary data.</text>
</comment>
<dbReference type="SUPFAM" id="SSF53098">
    <property type="entry name" value="Ribonuclease H-like"/>
    <property type="match status" value="1"/>
</dbReference>
<evidence type="ECO:0000256" key="1">
    <source>
        <dbReference type="ARBA" id="ARBA00007705"/>
    </source>
</evidence>
<evidence type="ECO:0000259" key="20">
    <source>
        <dbReference type="SMART" id="SM00482"/>
    </source>
</evidence>
<dbReference type="PRINTS" id="PR00868">
    <property type="entry name" value="DNAPOLI"/>
</dbReference>
<dbReference type="PROSITE" id="PS00447">
    <property type="entry name" value="DNA_POLYMERASE_A"/>
    <property type="match status" value="1"/>
</dbReference>
<dbReference type="InterPro" id="IPR002298">
    <property type="entry name" value="DNA_polymerase_A"/>
</dbReference>
<evidence type="ECO:0000256" key="7">
    <source>
        <dbReference type="ARBA" id="ARBA00022705"/>
    </source>
</evidence>
<dbReference type="InterPro" id="IPR043502">
    <property type="entry name" value="DNA/RNA_pol_sf"/>
</dbReference>
<comment type="subunit">
    <text evidence="2 17">Single-chain monomer with multiple functions.</text>
</comment>
<evidence type="ECO:0000256" key="4">
    <source>
        <dbReference type="ARBA" id="ARBA00020311"/>
    </source>
</evidence>
<accession>A0ABQ4N9N5</accession>
<evidence type="ECO:0000256" key="2">
    <source>
        <dbReference type="ARBA" id="ARBA00011541"/>
    </source>
</evidence>
<dbReference type="Gene3D" id="3.40.50.1010">
    <property type="entry name" value="5'-nuclease"/>
    <property type="match status" value="1"/>
</dbReference>
<evidence type="ECO:0000256" key="13">
    <source>
        <dbReference type="ARBA" id="ARBA00023125"/>
    </source>
</evidence>
<evidence type="ECO:0000256" key="12">
    <source>
        <dbReference type="ARBA" id="ARBA00022932"/>
    </source>
</evidence>
<evidence type="ECO:0000256" key="11">
    <source>
        <dbReference type="ARBA" id="ARBA00022839"/>
    </source>
</evidence>
<dbReference type="SUPFAM" id="SSF88723">
    <property type="entry name" value="PIN domain-like"/>
    <property type="match status" value="1"/>
</dbReference>
<dbReference type="InterPro" id="IPR002421">
    <property type="entry name" value="5-3_exonuclease"/>
</dbReference>
<keyword evidence="13 17" id="KW-0238">DNA-binding</keyword>
<keyword evidence="8" id="KW-0540">Nuclease</keyword>
<keyword evidence="12 17" id="KW-0239">DNA-directed DNA polymerase</keyword>
<evidence type="ECO:0000256" key="3">
    <source>
        <dbReference type="ARBA" id="ARBA00012417"/>
    </source>
</evidence>
<dbReference type="SMART" id="SM00482">
    <property type="entry name" value="POLAc"/>
    <property type="match status" value="1"/>
</dbReference>
<dbReference type="InterPro" id="IPR002562">
    <property type="entry name" value="3'-5'_exonuclease_dom"/>
</dbReference>
<dbReference type="SUPFAM" id="SSF47807">
    <property type="entry name" value="5' to 3' exonuclease, C-terminal subdomain"/>
    <property type="match status" value="1"/>
</dbReference>
<dbReference type="CDD" id="cd09898">
    <property type="entry name" value="H3TH_53EXO"/>
    <property type="match status" value="1"/>
</dbReference>
<dbReference type="InterPro" id="IPR001098">
    <property type="entry name" value="DNA-dir_DNA_pol_A_palm_dom"/>
</dbReference>
<organism evidence="21 22">
    <name type="scientific">Paenibacillus cisolokensis</name>
    <dbReference type="NCBI Taxonomy" id="1658519"/>
    <lineage>
        <taxon>Bacteria</taxon>
        <taxon>Bacillati</taxon>
        <taxon>Bacillota</taxon>
        <taxon>Bacilli</taxon>
        <taxon>Bacillales</taxon>
        <taxon>Paenibacillaceae</taxon>
        <taxon>Paenibacillus</taxon>
    </lineage>
</organism>
<dbReference type="PANTHER" id="PTHR10133">
    <property type="entry name" value="DNA POLYMERASE I"/>
    <property type="match status" value="1"/>
</dbReference>
<dbReference type="EMBL" id="BOVJ01000102">
    <property type="protein sequence ID" value="GIQ64669.1"/>
    <property type="molecule type" value="Genomic_DNA"/>
</dbReference>
<keyword evidence="6 17" id="KW-0548">Nucleotidyltransferase</keyword>
<feature type="domain" description="DNA-directed DNA polymerase family A palm" evidence="20">
    <location>
        <begin position="646"/>
        <end position="853"/>
    </location>
</feature>
<dbReference type="RefSeq" id="WP_213529251.1">
    <property type="nucleotide sequence ID" value="NZ_BOVJ01000102.1"/>
</dbReference>
<dbReference type="Pfam" id="PF01367">
    <property type="entry name" value="5_3_exonuc"/>
    <property type="match status" value="1"/>
</dbReference>
<sequence length="889" mass="98753">MNKWVLIDGNSIANRAFYAIKPLTTSAGLNTNAVFGFTTMLLRLLEEEKPSHMLVAFDAGKVTFRHKDYGDYKGGRAKTPPELSEQFPLMKELLRSFGISQYELEGYEADDIIGTLSRIAEERGDEVVIVTGDKDMLQLATDRVTVLLTRKGVSEVERFSPAAIKEKYGLEPLQIIDLKGLMGDPSDNIPGIPGVGEKTALKLLHEYGSVEEVLAHSDELKGKMKEKVEQHKDDAIMSKELATIFREVPLEREPDELAYRGYDPAALAEAFRKLEFRSLIERLGLPGEGGAAADASADAAELDIVAIASEDETDKLSAMADALAQSQGVYIEAIGENPHHAVVLGLAVAAGGRVYAAALEALQGEAGAPIRSWLADAGAPKVGYDLHKAELALHWLGWELRGTAFDVQLAGYLLDPTDTSQTISGLAQRYGLPAVPTDESVYGKGAKFKVPDTETMLRHLAVKADAIVRIAVRQKEDLERDGMHRLYYELEQPLSAVLAGMEKQGIVVNAEALEQLGRELERDIAATMTEIYRLAGTEFNINSPKQLGDILFDKLGLPVIKKTKTGYSTDADVLEKLEPYHEIVPLILHFRQLSKLQSTYVEGLLKEIRRDTGKVHTYFRQTIAATGRLSSQFPNLQNIPIRLEEGRKIRKAFVPSEEGWYILAADYSQIELRVLAHISGDERLKEAFINDLDIHTKTAMDVFGVKAEEVDANMRRQAKAVNFGIVYGISDFGLSQNLNITRKEAAAFIDQYFAAFTGVRAYMDNIVAQARADGYVTTLLERRRYLPEIKASNFNLRSFAERTAMNTPIQGTAADIIKLAMVRMHERLKEQGLRSRMLLQVHDELVFEVPEDELETMKTLVPEVMENAIELDVPLKADVHYGVNWYEAK</sequence>
<keyword evidence="22" id="KW-1185">Reference proteome</keyword>
<dbReference type="PANTHER" id="PTHR10133:SF27">
    <property type="entry name" value="DNA POLYMERASE NU"/>
    <property type="match status" value="1"/>
</dbReference>
<keyword evidence="9 17" id="KW-0227">DNA damage</keyword>
<dbReference type="SMART" id="SM00474">
    <property type="entry name" value="35EXOc"/>
    <property type="match status" value="1"/>
</dbReference>
<evidence type="ECO:0000256" key="5">
    <source>
        <dbReference type="ARBA" id="ARBA00022679"/>
    </source>
</evidence>
<dbReference type="Gene3D" id="1.20.1060.10">
    <property type="entry name" value="Taq DNA Polymerase, Chain T, domain 4"/>
    <property type="match status" value="1"/>
</dbReference>
<keyword evidence="5 17" id="KW-0808">Transferase</keyword>
<dbReference type="InterPro" id="IPR054690">
    <property type="entry name" value="DNA_polI_exonuclease"/>
</dbReference>
<dbReference type="Pfam" id="PF00476">
    <property type="entry name" value="DNA_pol_A"/>
    <property type="match status" value="1"/>
</dbReference>
<protein>
    <recommendedName>
        <fullName evidence="4 16">DNA polymerase I</fullName>
        <ecNumber evidence="3 16">2.7.7.7</ecNumber>
    </recommendedName>
</protein>
<dbReference type="InterPro" id="IPR020045">
    <property type="entry name" value="DNA_polI_H3TH"/>
</dbReference>
<evidence type="ECO:0000313" key="22">
    <source>
        <dbReference type="Proteomes" id="UP000680304"/>
    </source>
</evidence>
<evidence type="ECO:0000259" key="18">
    <source>
        <dbReference type="SMART" id="SM00474"/>
    </source>
</evidence>
<dbReference type="Gene3D" id="3.30.420.10">
    <property type="entry name" value="Ribonuclease H-like superfamily/Ribonuclease H"/>
    <property type="match status" value="1"/>
</dbReference>
<dbReference type="Pfam" id="PF02739">
    <property type="entry name" value="5_3_exonuc_N"/>
    <property type="match status" value="1"/>
</dbReference>
<proteinExistence type="inferred from homology"/>
<dbReference type="Proteomes" id="UP000680304">
    <property type="component" value="Unassembled WGS sequence"/>
</dbReference>